<protein>
    <submittedName>
        <fullName evidence="2">Uncharacterized protein</fullName>
    </submittedName>
</protein>
<reference evidence="2 3" key="1">
    <citation type="journal article" date="2022" name="Allergy">
        <title>Genome assembly and annotation of Periplaneta americana reveal a comprehensive cockroach allergen profile.</title>
        <authorList>
            <person name="Wang L."/>
            <person name="Xiong Q."/>
            <person name="Saelim N."/>
            <person name="Wang L."/>
            <person name="Nong W."/>
            <person name="Wan A.T."/>
            <person name="Shi M."/>
            <person name="Liu X."/>
            <person name="Cao Q."/>
            <person name="Hui J.H.L."/>
            <person name="Sookrung N."/>
            <person name="Leung T.F."/>
            <person name="Tungtrongchitr A."/>
            <person name="Tsui S.K.W."/>
        </authorList>
    </citation>
    <scope>NUCLEOTIDE SEQUENCE [LARGE SCALE GENOMIC DNA]</scope>
    <source>
        <strain evidence="2">PWHHKU_190912</strain>
    </source>
</reference>
<keyword evidence="1" id="KW-0812">Transmembrane</keyword>
<sequence length="191" mass="21133">MYRACSVSPGRAHTRRVAWWRVSGCKTTFCLDPSTILNTIFFQVAPESSSSSRRRMSRQSVVDLAVALVSIPLLVVFGLMLETNMQDDWTENTETRFYVLGLGMALLFVSILVCGYVTHRLGICIWAAQQPQSSQQGQRSNDSRTATDSQLHLVVSGELPPSYESVVKLDAPPPYCSVLVIDEKAKQTTTG</sequence>
<gene>
    <name evidence="2" type="ORF">ANN_27081</name>
</gene>
<organism evidence="2 3">
    <name type="scientific">Periplaneta americana</name>
    <name type="common">American cockroach</name>
    <name type="synonym">Blatta americana</name>
    <dbReference type="NCBI Taxonomy" id="6978"/>
    <lineage>
        <taxon>Eukaryota</taxon>
        <taxon>Metazoa</taxon>
        <taxon>Ecdysozoa</taxon>
        <taxon>Arthropoda</taxon>
        <taxon>Hexapoda</taxon>
        <taxon>Insecta</taxon>
        <taxon>Pterygota</taxon>
        <taxon>Neoptera</taxon>
        <taxon>Polyneoptera</taxon>
        <taxon>Dictyoptera</taxon>
        <taxon>Blattodea</taxon>
        <taxon>Blattoidea</taxon>
        <taxon>Blattidae</taxon>
        <taxon>Blattinae</taxon>
        <taxon>Periplaneta</taxon>
    </lineage>
</organism>
<evidence type="ECO:0000313" key="2">
    <source>
        <dbReference type="EMBL" id="KAJ4426269.1"/>
    </source>
</evidence>
<evidence type="ECO:0000313" key="3">
    <source>
        <dbReference type="Proteomes" id="UP001148838"/>
    </source>
</evidence>
<evidence type="ECO:0000256" key="1">
    <source>
        <dbReference type="SAM" id="Phobius"/>
    </source>
</evidence>
<feature type="transmembrane region" description="Helical" evidence="1">
    <location>
        <begin position="97"/>
        <end position="117"/>
    </location>
</feature>
<keyword evidence="3" id="KW-1185">Reference proteome</keyword>
<dbReference type="Proteomes" id="UP001148838">
    <property type="component" value="Unassembled WGS sequence"/>
</dbReference>
<comment type="caution">
    <text evidence="2">The sequence shown here is derived from an EMBL/GenBank/DDBJ whole genome shotgun (WGS) entry which is preliminary data.</text>
</comment>
<keyword evidence="1" id="KW-1133">Transmembrane helix</keyword>
<proteinExistence type="predicted"/>
<name>A0ABQ8RX40_PERAM</name>
<feature type="transmembrane region" description="Helical" evidence="1">
    <location>
        <begin position="61"/>
        <end position="81"/>
    </location>
</feature>
<dbReference type="EMBL" id="JAJSOF020000040">
    <property type="protein sequence ID" value="KAJ4426269.1"/>
    <property type="molecule type" value="Genomic_DNA"/>
</dbReference>
<accession>A0ABQ8RX40</accession>
<keyword evidence="1" id="KW-0472">Membrane</keyword>